<dbReference type="Proteomes" id="UP000324222">
    <property type="component" value="Unassembled WGS sequence"/>
</dbReference>
<dbReference type="SUPFAM" id="SSF49695">
    <property type="entry name" value="gamma-Crystallin-like"/>
    <property type="match status" value="1"/>
</dbReference>
<sequence length="65" mass="7261">MKSLLLMLLATVATQASEDRSYVYDTRVCSEANFQGVCHEFNEPVPYLSNYNLDNIISSIEVTGV</sequence>
<comment type="caution">
    <text evidence="2">The sequence shown here is derived from an EMBL/GenBank/DDBJ whole genome shotgun (WGS) entry which is preliminary data.</text>
</comment>
<accession>A0A5B7HFD2</accession>
<gene>
    <name evidence="2" type="ORF">E2C01_065349</name>
</gene>
<dbReference type="Gene3D" id="2.60.20.10">
    <property type="entry name" value="Crystallins"/>
    <property type="match status" value="1"/>
</dbReference>
<keyword evidence="3" id="KW-1185">Reference proteome</keyword>
<proteinExistence type="predicted"/>
<evidence type="ECO:0000256" key="1">
    <source>
        <dbReference type="SAM" id="SignalP"/>
    </source>
</evidence>
<reference evidence="2 3" key="1">
    <citation type="submission" date="2019-05" db="EMBL/GenBank/DDBJ databases">
        <title>Another draft genome of Portunus trituberculatus and its Hox gene families provides insights of decapod evolution.</title>
        <authorList>
            <person name="Jeong J.-H."/>
            <person name="Song I."/>
            <person name="Kim S."/>
            <person name="Choi T."/>
            <person name="Kim D."/>
            <person name="Ryu S."/>
            <person name="Kim W."/>
        </authorList>
    </citation>
    <scope>NUCLEOTIDE SEQUENCE [LARGE SCALE GENOMIC DNA]</scope>
    <source>
        <tissue evidence="2">Muscle</tissue>
    </source>
</reference>
<dbReference type="EMBL" id="VSRR010032260">
    <property type="protein sequence ID" value="MPC71080.1"/>
    <property type="molecule type" value="Genomic_DNA"/>
</dbReference>
<dbReference type="AlphaFoldDB" id="A0A5B7HFD2"/>
<feature type="signal peptide" evidence="1">
    <location>
        <begin position="1"/>
        <end position="16"/>
    </location>
</feature>
<organism evidence="2 3">
    <name type="scientific">Portunus trituberculatus</name>
    <name type="common">Swimming crab</name>
    <name type="synonym">Neptunus trituberculatus</name>
    <dbReference type="NCBI Taxonomy" id="210409"/>
    <lineage>
        <taxon>Eukaryota</taxon>
        <taxon>Metazoa</taxon>
        <taxon>Ecdysozoa</taxon>
        <taxon>Arthropoda</taxon>
        <taxon>Crustacea</taxon>
        <taxon>Multicrustacea</taxon>
        <taxon>Malacostraca</taxon>
        <taxon>Eumalacostraca</taxon>
        <taxon>Eucarida</taxon>
        <taxon>Decapoda</taxon>
        <taxon>Pleocyemata</taxon>
        <taxon>Brachyura</taxon>
        <taxon>Eubrachyura</taxon>
        <taxon>Portunoidea</taxon>
        <taxon>Portunidae</taxon>
        <taxon>Portuninae</taxon>
        <taxon>Portunus</taxon>
    </lineage>
</organism>
<name>A0A5B7HFD2_PORTR</name>
<feature type="chain" id="PRO_5023145220" evidence="1">
    <location>
        <begin position="17"/>
        <end position="65"/>
    </location>
</feature>
<dbReference type="OrthoDB" id="6353266at2759"/>
<dbReference type="InterPro" id="IPR011024">
    <property type="entry name" value="G_crystallin-like"/>
</dbReference>
<keyword evidence="1" id="KW-0732">Signal</keyword>
<protein>
    <submittedName>
        <fullName evidence="2">Uncharacterized protein</fullName>
    </submittedName>
</protein>
<evidence type="ECO:0000313" key="2">
    <source>
        <dbReference type="EMBL" id="MPC71080.1"/>
    </source>
</evidence>
<evidence type="ECO:0000313" key="3">
    <source>
        <dbReference type="Proteomes" id="UP000324222"/>
    </source>
</evidence>